<sequence length="150" mass="15875">MAATLALIGGGAALSAYSTIQGGKEAAETGKLQQRQFEAEAGAELMAGSEAALLKRKETRRMTASQIAAISASGSGFVGSNLVVMAESARNAEMDALTIERNTQMRARSLRTKGELARYEGQLARRNARMRAITDILGTAGQAYLTYKSN</sequence>
<proteinExistence type="predicted"/>
<evidence type="ECO:0000313" key="1">
    <source>
        <dbReference type="EMBL" id="QJH96684.1"/>
    </source>
</evidence>
<dbReference type="EMBL" id="MT144658">
    <property type="protein sequence ID" value="QJH96684.1"/>
    <property type="molecule type" value="Genomic_DNA"/>
</dbReference>
<name>A0A6M3XFQ3_9ZZZZ</name>
<gene>
    <name evidence="1" type="ORF">TM448B00791_0022</name>
</gene>
<organism evidence="1">
    <name type="scientific">viral metagenome</name>
    <dbReference type="NCBI Taxonomy" id="1070528"/>
    <lineage>
        <taxon>unclassified sequences</taxon>
        <taxon>metagenomes</taxon>
        <taxon>organismal metagenomes</taxon>
    </lineage>
</organism>
<protein>
    <submittedName>
        <fullName evidence="1">Uncharacterized protein</fullName>
    </submittedName>
</protein>
<accession>A0A6M3XFQ3</accession>
<dbReference type="AlphaFoldDB" id="A0A6M3XFQ3"/>
<reference evidence="1" key="1">
    <citation type="submission" date="2020-03" db="EMBL/GenBank/DDBJ databases">
        <title>The deep terrestrial virosphere.</title>
        <authorList>
            <person name="Holmfeldt K."/>
            <person name="Nilsson E."/>
            <person name="Simone D."/>
            <person name="Lopez-Fernandez M."/>
            <person name="Wu X."/>
            <person name="de Brujin I."/>
            <person name="Lundin D."/>
            <person name="Andersson A."/>
            <person name="Bertilsson S."/>
            <person name="Dopson M."/>
        </authorList>
    </citation>
    <scope>NUCLEOTIDE SEQUENCE</scope>
    <source>
        <strain evidence="1">TM448B00791</strain>
    </source>
</reference>